<dbReference type="AlphaFoldDB" id="A0AAV5GDE8"/>
<feature type="compositionally biased region" description="Basic and acidic residues" evidence="1">
    <location>
        <begin position="156"/>
        <end position="166"/>
    </location>
</feature>
<evidence type="ECO:0000256" key="1">
    <source>
        <dbReference type="SAM" id="MobiDB-lite"/>
    </source>
</evidence>
<sequence length="580" mass="62532">MGLDLTKGGLKPTGTPSTRPSHRSPPLSHERTTASPTFTAAAAPAPAPFPTPVSQPQQQYKGHKGAQHGLALPQKRPLGPRDVALDLDAGGSKKLRKKMRKVMDEADAVARARDSASEAERDDDDDDDEEEEMPPPKQPRKNGSVPVVAATATNGADKDKAIKGEGGDSAFTQQHDYIPLADTRHSSSPPAPAFDDLAPSQSDVPRPSQPGDVNTSAPSSDMDIVTVGGGEEHQTGEQSFIGSPLSIATDVETVSYFVEEREYLVLDDDDDADLAGFDAASAADSGAGSAWDSKTAVESLIDEEFDGEPMQASQEAEEGGATDWRDDGDLVAQAKAALSRVEKRFAEEQLEEFDNVVNKRRKLVPIDEEDDYLFTPQRSRSLAALDSSASLGPARTNGARSQYGDELAASQIGEGDARAQVVESHAGKPALPPTVGEWYEGAARPFMRWAERLAAEQQEKEEKREADEQHESGQALEGEVANEKDLGEYVKAFDSLKAKVEQLVDRKTTRHASHAAVLSSHGRTLQEKQALLDGSITNLINWSRPFFSSTKRLLSGGSLSKEEQGEQGNEQEEKEQVEED</sequence>
<feature type="region of interest" description="Disordered" evidence="1">
    <location>
        <begin position="555"/>
        <end position="580"/>
    </location>
</feature>
<keyword evidence="3" id="KW-1185">Reference proteome</keyword>
<reference evidence="2 3" key="1">
    <citation type="submission" date="2021-12" db="EMBL/GenBank/DDBJ databases">
        <title>High titer production of polyol ester of fatty acids by Rhodotorula paludigena BS15 towards product separation-free biomass refinery.</title>
        <authorList>
            <person name="Mano J."/>
            <person name="Ono H."/>
            <person name="Tanaka T."/>
            <person name="Naito K."/>
            <person name="Sushida H."/>
            <person name="Ike M."/>
            <person name="Tokuyasu K."/>
            <person name="Kitaoka M."/>
        </authorList>
    </citation>
    <scope>NUCLEOTIDE SEQUENCE [LARGE SCALE GENOMIC DNA]</scope>
    <source>
        <strain evidence="2 3">BS15</strain>
    </source>
</reference>
<protein>
    <submittedName>
        <fullName evidence="2">Uncharacterized protein</fullName>
    </submittedName>
</protein>
<evidence type="ECO:0000313" key="2">
    <source>
        <dbReference type="EMBL" id="GJN87775.1"/>
    </source>
</evidence>
<name>A0AAV5GDE8_9BASI</name>
<feature type="compositionally biased region" description="Low complexity" evidence="1">
    <location>
        <begin position="15"/>
        <end position="44"/>
    </location>
</feature>
<evidence type="ECO:0000313" key="3">
    <source>
        <dbReference type="Proteomes" id="UP001342314"/>
    </source>
</evidence>
<feature type="region of interest" description="Disordered" evidence="1">
    <location>
        <begin position="1"/>
        <end position="240"/>
    </location>
</feature>
<feature type="compositionally biased region" description="Acidic residues" evidence="1">
    <location>
        <begin position="569"/>
        <end position="580"/>
    </location>
</feature>
<gene>
    <name evidence="2" type="ORF">Rhopal_000730-T1</name>
</gene>
<proteinExistence type="predicted"/>
<feature type="region of interest" description="Disordered" evidence="1">
    <location>
        <begin position="304"/>
        <end position="328"/>
    </location>
</feature>
<accession>A0AAV5GDE8</accession>
<comment type="caution">
    <text evidence="2">The sequence shown here is derived from an EMBL/GenBank/DDBJ whole genome shotgun (WGS) entry which is preliminary data.</text>
</comment>
<organism evidence="2 3">
    <name type="scientific">Rhodotorula paludigena</name>
    <dbReference type="NCBI Taxonomy" id="86838"/>
    <lineage>
        <taxon>Eukaryota</taxon>
        <taxon>Fungi</taxon>
        <taxon>Dikarya</taxon>
        <taxon>Basidiomycota</taxon>
        <taxon>Pucciniomycotina</taxon>
        <taxon>Microbotryomycetes</taxon>
        <taxon>Sporidiobolales</taxon>
        <taxon>Sporidiobolaceae</taxon>
        <taxon>Rhodotorula</taxon>
    </lineage>
</organism>
<dbReference type="EMBL" id="BQKY01000002">
    <property type="protein sequence ID" value="GJN87775.1"/>
    <property type="molecule type" value="Genomic_DNA"/>
</dbReference>
<feature type="compositionally biased region" description="Basic and acidic residues" evidence="1">
    <location>
        <begin position="101"/>
        <end position="119"/>
    </location>
</feature>
<feature type="compositionally biased region" description="Basic and acidic residues" evidence="1">
    <location>
        <begin position="455"/>
        <end position="471"/>
    </location>
</feature>
<feature type="compositionally biased region" description="Acidic residues" evidence="1">
    <location>
        <begin position="120"/>
        <end position="133"/>
    </location>
</feature>
<dbReference type="Proteomes" id="UP001342314">
    <property type="component" value="Unassembled WGS sequence"/>
</dbReference>
<feature type="region of interest" description="Disordered" evidence="1">
    <location>
        <begin position="455"/>
        <end position="481"/>
    </location>
</feature>